<keyword evidence="19" id="KW-1185">Reference proteome</keyword>
<dbReference type="SMART" id="SM00387">
    <property type="entry name" value="HATPase_c"/>
    <property type="match status" value="1"/>
</dbReference>
<feature type="transmembrane region" description="Helical" evidence="14">
    <location>
        <begin position="45"/>
        <end position="63"/>
    </location>
</feature>
<dbReference type="PROSITE" id="PS50109">
    <property type="entry name" value="HIS_KIN"/>
    <property type="match status" value="1"/>
</dbReference>
<dbReference type="InterPro" id="IPR005467">
    <property type="entry name" value="His_kinase_dom"/>
</dbReference>
<feature type="transmembrane region" description="Helical" evidence="14">
    <location>
        <begin position="16"/>
        <end position="33"/>
    </location>
</feature>
<dbReference type="PANTHER" id="PTHR45453">
    <property type="entry name" value="PHOSPHATE REGULON SENSOR PROTEIN PHOR"/>
    <property type="match status" value="1"/>
</dbReference>
<keyword evidence="5 17" id="KW-0808">Transferase</keyword>
<proteinExistence type="predicted"/>
<dbReference type="PANTHER" id="PTHR45453:SF2">
    <property type="entry name" value="HISTIDINE KINASE"/>
    <property type="match status" value="1"/>
</dbReference>
<evidence type="ECO:0000256" key="7">
    <source>
        <dbReference type="ARBA" id="ARBA00022741"/>
    </source>
</evidence>
<name>A0A240BXU1_9STAP</name>
<dbReference type="InterPro" id="IPR050351">
    <property type="entry name" value="BphY/WalK/GraS-like"/>
</dbReference>
<evidence type="ECO:0000256" key="12">
    <source>
        <dbReference type="ARBA" id="ARBA00023136"/>
    </source>
</evidence>
<evidence type="ECO:0000256" key="9">
    <source>
        <dbReference type="ARBA" id="ARBA00022840"/>
    </source>
</evidence>
<dbReference type="EC" id="2.7.13.3" evidence="3"/>
<comment type="catalytic activity">
    <reaction evidence="1">
        <text>ATP + protein L-histidine = ADP + protein N-phospho-L-histidine.</text>
        <dbReference type="EC" id="2.7.13.3"/>
    </reaction>
</comment>
<dbReference type="InterPro" id="IPR003594">
    <property type="entry name" value="HATPase_dom"/>
</dbReference>
<dbReference type="InterPro" id="IPR036890">
    <property type="entry name" value="HATPase_C_sf"/>
</dbReference>
<organism evidence="17 18">
    <name type="scientific">Staphylococcus muscae</name>
    <dbReference type="NCBI Taxonomy" id="1294"/>
    <lineage>
        <taxon>Bacteria</taxon>
        <taxon>Bacillati</taxon>
        <taxon>Bacillota</taxon>
        <taxon>Bacilli</taxon>
        <taxon>Bacillales</taxon>
        <taxon>Staphylococcaceae</taxon>
        <taxon>Staphylococcus</taxon>
    </lineage>
</organism>
<dbReference type="GO" id="GO:0016036">
    <property type="term" value="P:cellular response to phosphate starvation"/>
    <property type="evidence" value="ECO:0007669"/>
    <property type="project" value="TreeGrafter"/>
</dbReference>
<reference evidence="17 18" key="2">
    <citation type="submission" date="2017-06" db="EMBL/GenBank/DDBJ databases">
        <authorList>
            <consortium name="Pathogen Informatics"/>
        </authorList>
    </citation>
    <scope>NUCLEOTIDE SEQUENCE [LARGE SCALE GENOMIC DNA]</scope>
    <source>
        <strain evidence="17 18">NCTC13833</strain>
    </source>
</reference>
<evidence type="ECO:0000256" key="11">
    <source>
        <dbReference type="ARBA" id="ARBA00023012"/>
    </source>
</evidence>
<keyword evidence="7" id="KW-0547">Nucleotide-binding</keyword>
<accession>A0A240BXU1</accession>
<evidence type="ECO:0000256" key="13">
    <source>
        <dbReference type="ARBA" id="ARBA00042987"/>
    </source>
</evidence>
<keyword evidence="8 17" id="KW-0418">Kinase</keyword>
<evidence type="ECO:0000313" key="19">
    <source>
        <dbReference type="Proteomes" id="UP000652995"/>
    </source>
</evidence>
<evidence type="ECO:0000259" key="15">
    <source>
        <dbReference type="PROSITE" id="PS50109"/>
    </source>
</evidence>
<keyword evidence="6 14" id="KW-0812">Transmembrane</keyword>
<feature type="domain" description="Histidine kinase" evidence="15">
    <location>
        <begin position="126"/>
        <end position="331"/>
    </location>
</feature>
<gene>
    <name evidence="17" type="primary">graS</name>
    <name evidence="16" type="ORF">GCM10007183_06350</name>
    <name evidence="17" type="ORF">SAMEA4412661_00320</name>
</gene>
<evidence type="ECO:0000256" key="2">
    <source>
        <dbReference type="ARBA" id="ARBA00004651"/>
    </source>
</evidence>
<comment type="subcellular location">
    <subcellularLocation>
        <location evidence="2">Cell membrane</location>
        <topology evidence="2">Multi-pass membrane protein</topology>
    </subcellularLocation>
</comment>
<evidence type="ECO:0000313" key="18">
    <source>
        <dbReference type="Proteomes" id="UP000243706"/>
    </source>
</evidence>
<dbReference type="GO" id="GO:0000155">
    <property type="term" value="F:phosphorelay sensor kinase activity"/>
    <property type="evidence" value="ECO:0007669"/>
    <property type="project" value="TreeGrafter"/>
</dbReference>
<dbReference type="EMBL" id="LT906464">
    <property type="protein sequence ID" value="SNV99678.1"/>
    <property type="molecule type" value="Genomic_DNA"/>
</dbReference>
<dbReference type="PRINTS" id="PR00344">
    <property type="entry name" value="BCTRLSENSOR"/>
</dbReference>
<dbReference type="Pfam" id="PF02518">
    <property type="entry name" value="HATPase_c"/>
    <property type="match status" value="1"/>
</dbReference>
<keyword evidence="12 14" id="KW-0472">Membrane</keyword>
<keyword evidence="10 14" id="KW-1133">Transmembrane helix</keyword>
<dbReference type="SUPFAM" id="SSF55874">
    <property type="entry name" value="ATPase domain of HSP90 chaperone/DNA topoisomerase II/histidine kinase"/>
    <property type="match status" value="1"/>
</dbReference>
<reference evidence="19" key="3">
    <citation type="journal article" date="2019" name="Int. J. Syst. Evol. Microbiol.">
        <title>The Global Catalogue of Microorganisms (GCM) 10K type strain sequencing project: providing services to taxonomists for standard genome sequencing and annotation.</title>
        <authorList>
            <consortium name="The Broad Institute Genomics Platform"/>
            <consortium name="The Broad Institute Genome Sequencing Center for Infectious Disease"/>
            <person name="Wu L."/>
            <person name="Ma J."/>
        </authorList>
    </citation>
    <scope>NUCLEOTIDE SEQUENCE [LARGE SCALE GENOMIC DNA]</scope>
    <source>
        <strain evidence="19">CCM 4175</strain>
    </source>
</reference>
<evidence type="ECO:0000256" key="14">
    <source>
        <dbReference type="SAM" id="Phobius"/>
    </source>
</evidence>
<evidence type="ECO:0000256" key="5">
    <source>
        <dbReference type="ARBA" id="ARBA00022679"/>
    </source>
</evidence>
<evidence type="ECO:0000256" key="8">
    <source>
        <dbReference type="ARBA" id="ARBA00022777"/>
    </source>
</evidence>
<evidence type="ECO:0000313" key="17">
    <source>
        <dbReference type="EMBL" id="SNV99678.1"/>
    </source>
</evidence>
<keyword evidence="9" id="KW-0067">ATP-binding</keyword>
<dbReference type="GO" id="GO:0005524">
    <property type="term" value="F:ATP binding"/>
    <property type="evidence" value="ECO:0007669"/>
    <property type="project" value="UniProtKB-KW"/>
</dbReference>
<dbReference type="InterPro" id="IPR004358">
    <property type="entry name" value="Sig_transdc_His_kin-like_C"/>
</dbReference>
<sequence length="339" mass="39868">MKHFKWITIWLRERHAWIWLLIILDMVLIGVSYLDERMPVESAWFVLGLHVIVGNFYLIFTYIKEIKFYEKLHEGMSIREVRHRDYAESPFEKVVMDYLDNNLKTQQHILEEQRHWLNMNEQSMTEFVHDIKMPVTALKLLIEQETDFKRRQQLMYEWSRIAYMLDQQLFLSRLNHQAHDMFFEVASLRQLVIDEVRETRHISMRKGIGFEINVAPEIEVYSDKRWLKMVLRQIISNAVKYTEMGDIVITGYHHGAHVSLAIADQGCGIPSHDLPRIFSRGFTGDVPDSENASGMGLYLVDSVKEALGLTIDVQSEVGQGTTMTLFFSKQNQHTQRMSK</sequence>
<keyword evidence="4" id="KW-1003">Cell membrane</keyword>
<evidence type="ECO:0000313" key="16">
    <source>
        <dbReference type="EMBL" id="GGA84884.1"/>
    </source>
</evidence>
<reference evidence="16" key="1">
    <citation type="journal article" date="2014" name="Int. J. Syst. Evol. Microbiol.">
        <title>Complete genome of a new Firmicutes species belonging to the dominant human colonic microbiota ('Ruminococcus bicirculans') reveals two chromosomes and a selective capacity to utilize plant glucans.</title>
        <authorList>
            <consortium name="NISC Comparative Sequencing Program"/>
            <person name="Wegmann U."/>
            <person name="Louis P."/>
            <person name="Goesmann A."/>
            <person name="Henrissat B."/>
            <person name="Duncan S.H."/>
            <person name="Flint H.J."/>
        </authorList>
    </citation>
    <scope>NUCLEOTIDE SEQUENCE</scope>
    <source>
        <strain evidence="16">CCM 4175</strain>
    </source>
</reference>
<dbReference type="EMBL" id="BMCB01000003">
    <property type="protein sequence ID" value="GGA84884.1"/>
    <property type="molecule type" value="Genomic_DNA"/>
</dbReference>
<reference evidence="16" key="4">
    <citation type="submission" date="2024-05" db="EMBL/GenBank/DDBJ databases">
        <authorList>
            <person name="Sun Q."/>
            <person name="Sedlacek I."/>
        </authorList>
    </citation>
    <scope>NUCLEOTIDE SEQUENCE</scope>
    <source>
        <strain evidence="16">CCM 4175</strain>
    </source>
</reference>
<dbReference type="GO" id="GO:0005886">
    <property type="term" value="C:plasma membrane"/>
    <property type="evidence" value="ECO:0007669"/>
    <property type="project" value="UniProtKB-SubCell"/>
</dbReference>
<evidence type="ECO:0000256" key="6">
    <source>
        <dbReference type="ARBA" id="ARBA00022692"/>
    </source>
</evidence>
<dbReference type="RefSeq" id="WP_095115436.1">
    <property type="nucleotide sequence ID" value="NZ_BMCB01000003.1"/>
</dbReference>
<evidence type="ECO:0000256" key="3">
    <source>
        <dbReference type="ARBA" id="ARBA00012438"/>
    </source>
</evidence>
<dbReference type="GO" id="GO:0004721">
    <property type="term" value="F:phosphoprotein phosphatase activity"/>
    <property type="evidence" value="ECO:0007669"/>
    <property type="project" value="TreeGrafter"/>
</dbReference>
<keyword evidence="11" id="KW-0902">Two-component regulatory system</keyword>
<evidence type="ECO:0000256" key="10">
    <source>
        <dbReference type="ARBA" id="ARBA00022989"/>
    </source>
</evidence>
<evidence type="ECO:0000256" key="1">
    <source>
        <dbReference type="ARBA" id="ARBA00000085"/>
    </source>
</evidence>
<evidence type="ECO:0000256" key="4">
    <source>
        <dbReference type="ARBA" id="ARBA00022475"/>
    </source>
</evidence>
<protein>
    <recommendedName>
        <fullName evidence="3">histidine kinase</fullName>
        <ecNumber evidence="3">2.7.13.3</ecNumber>
    </recommendedName>
    <alternativeName>
        <fullName evidence="13">Glycopeptide resistance-associated protein S</fullName>
    </alternativeName>
</protein>
<dbReference type="AlphaFoldDB" id="A0A240BXU1"/>
<dbReference type="OrthoDB" id="9780487at2"/>
<dbReference type="KEGG" id="smus:C7J88_08745"/>
<dbReference type="Proteomes" id="UP000243706">
    <property type="component" value="Chromosome 1"/>
</dbReference>
<dbReference type="Proteomes" id="UP000652995">
    <property type="component" value="Unassembled WGS sequence"/>
</dbReference>
<dbReference type="Gene3D" id="3.30.565.10">
    <property type="entry name" value="Histidine kinase-like ATPase, C-terminal domain"/>
    <property type="match status" value="1"/>
</dbReference>